<dbReference type="EMBL" id="BAAAPU010000007">
    <property type="protein sequence ID" value="GAA1978995.1"/>
    <property type="molecule type" value="Genomic_DNA"/>
</dbReference>
<organism evidence="2 3">
    <name type="scientific">Terrabacter lapilli</name>
    <dbReference type="NCBI Taxonomy" id="436231"/>
    <lineage>
        <taxon>Bacteria</taxon>
        <taxon>Bacillati</taxon>
        <taxon>Actinomycetota</taxon>
        <taxon>Actinomycetes</taxon>
        <taxon>Micrococcales</taxon>
        <taxon>Intrasporangiaceae</taxon>
        <taxon>Terrabacter</taxon>
    </lineage>
</organism>
<reference evidence="2 3" key="1">
    <citation type="journal article" date="2019" name="Int. J. Syst. Evol. Microbiol.">
        <title>The Global Catalogue of Microorganisms (GCM) 10K type strain sequencing project: providing services to taxonomists for standard genome sequencing and annotation.</title>
        <authorList>
            <consortium name="The Broad Institute Genomics Platform"/>
            <consortium name="The Broad Institute Genome Sequencing Center for Infectious Disease"/>
            <person name="Wu L."/>
            <person name="Ma J."/>
        </authorList>
    </citation>
    <scope>NUCLEOTIDE SEQUENCE [LARGE SCALE GENOMIC DNA]</scope>
    <source>
        <strain evidence="2 3">JCM 15628</strain>
    </source>
</reference>
<feature type="region of interest" description="Disordered" evidence="1">
    <location>
        <begin position="194"/>
        <end position="223"/>
    </location>
</feature>
<dbReference type="InterPro" id="IPR016181">
    <property type="entry name" value="Acyl_CoA_acyltransferase"/>
</dbReference>
<protein>
    <submittedName>
        <fullName evidence="2">GNAT family N-acetyltransferase</fullName>
    </submittedName>
</protein>
<name>A0ABN2S264_9MICO</name>
<sequence>MRELRPLTPDRVGDLVGTCAPCTFWQTVPHNGHSGPREPLELLAEWVEAVGSDWGSPGRVAYVDGRPVGHVLLAPARHVRRLAAFPTSPSEPSTLMLLTAVATPEHAGLRKTLVQAAAKDALSHRARSLEAVGARPLAVSRHDCVLDVGFLEKVGFRVERDHPAYPRLRIDLRTVVTVRDEVAAALSRALARVPGVHPAPAPHPNGTGHASVADAPAERQVSR</sequence>
<dbReference type="Gene3D" id="3.40.630.30">
    <property type="match status" value="1"/>
</dbReference>
<dbReference type="SUPFAM" id="SSF55729">
    <property type="entry name" value="Acyl-CoA N-acyltransferases (Nat)"/>
    <property type="match status" value="1"/>
</dbReference>
<comment type="caution">
    <text evidence="2">The sequence shown here is derived from an EMBL/GenBank/DDBJ whole genome shotgun (WGS) entry which is preliminary data.</text>
</comment>
<evidence type="ECO:0000313" key="2">
    <source>
        <dbReference type="EMBL" id="GAA1978995.1"/>
    </source>
</evidence>
<evidence type="ECO:0000313" key="3">
    <source>
        <dbReference type="Proteomes" id="UP001500013"/>
    </source>
</evidence>
<keyword evidence="3" id="KW-1185">Reference proteome</keyword>
<gene>
    <name evidence="2" type="ORF">GCM10009817_19430</name>
</gene>
<dbReference type="Proteomes" id="UP001500013">
    <property type="component" value="Unassembled WGS sequence"/>
</dbReference>
<accession>A0ABN2S264</accession>
<proteinExistence type="predicted"/>
<dbReference type="RefSeq" id="WP_344061195.1">
    <property type="nucleotide sequence ID" value="NZ_BAAAPU010000007.1"/>
</dbReference>
<evidence type="ECO:0000256" key="1">
    <source>
        <dbReference type="SAM" id="MobiDB-lite"/>
    </source>
</evidence>